<reference evidence="2 3" key="1">
    <citation type="submission" date="2021-05" db="EMBL/GenBank/DDBJ databases">
        <title>Kineosporia and Streptomyces sp. nov. two new marine actinobacteria isolated from Coral.</title>
        <authorList>
            <person name="Buangrab K."/>
            <person name="Sutthacheep M."/>
            <person name="Yeemin T."/>
            <person name="Harunari E."/>
            <person name="Igarashi Y."/>
            <person name="Kanchanasin P."/>
            <person name="Tanasupawat S."/>
            <person name="Phongsopitanun W."/>
        </authorList>
    </citation>
    <scope>NUCLEOTIDE SEQUENCE [LARGE SCALE GENOMIC DNA]</scope>
    <source>
        <strain evidence="2 3">J2-2</strain>
    </source>
</reference>
<comment type="caution">
    <text evidence="2">The sequence shown here is derived from an EMBL/GenBank/DDBJ whole genome shotgun (WGS) entry which is preliminary data.</text>
</comment>
<feature type="region of interest" description="Disordered" evidence="1">
    <location>
        <begin position="104"/>
        <end position="124"/>
    </location>
</feature>
<feature type="compositionally biased region" description="Acidic residues" evidence="1">
    <location>
        <begin position="114"/>
        <end position="123"/>
    </location>
</feature>
<dbReference type="Proteomes" id="UP001197247">
    <property type="component" value="Unassembled WGS sequence"/>
</dbReference>
<sequence length="155" mass="15873">MFVTTTWATRWLGLVVAGQFADGTVVGDPRGVGRRDELGDEFGGHSARFGDRGLDAVLGDLESSEFGQCLGRPRGDTVGALEWDLQAAGQVGDGDEEAIATGREVGQDRAGEAVDAEDVDVEDPSQGVGRVALQQGSQGLGGPAVGVLLACGSCL</sequence>
<dbReference type="EMBL" id="JAHBAY010000024">
    <property type="protein sequence ID" value="MBT0774184.1"/>
    <property type="molecule type" value="Genomic_DNA"/>
</dbReference>
<gene>
    <name evidence="2" type="ORF">KIH74_34885</name>
</gene>
<protein>
    <submittedName>
        <fullName evidence="2">Uncharacterized protein</fullName>
    </submittedName>
</protein>
<organism evidence="2 3">
    <name type="scientific">Kineosporia corallincola</name>
    <dbReference type="NCBI Taxonomy" id="2835133"/>
    <lineage>
        <taxon>Bacteria</taxon>
        <taxon>Bacillati</taxon>
        <taxon>Actinomycetota</taxon>
        <taxon>Actinomycetes</taxon>
        <taxon>Kineosporiales</taxon>
        <taxon>Kineosporiaceae</taxon>
        <taxon>Kineosporia</taxon>
    </lineage>
</organism>
<evidence type="ECO:0000313" key="2">
    <source>
        <dbReference type="EMBL" id="MBT0774184.1"/>
    </source>
</evidence>
<name>A0ABS5TTP8_9ACTN</name>
<evidence type="ECO:0000313" key="3">
    <source>
        <dbReference type="Proteomes" id="UP001197247"/>
    </source>
</evidence>
<dbReference type="RefSeq" id="WP_214160723.1">
    <property type="nucleotide sequence ID" value="NZ_JAHBAY010000024.1"/>
</dbReference>
<evidence type="ECO:0000256" key="1">
    <source>
        <dbReference type="SAM" id="MobiDB-lite"/>
    </source>
</evidence>
<proteinExistence type="predicted"/>
<accession>A0ABS5TTP8</accession>
<keyword evidence="3" id="KW-1185">Reference proteome</keyword>